<dbReference type="Proteomes" id="UP000054928">
    <property type="component" value="Unassembled WGS sequence"/>
</dbReference>
<dbReference type="EMBL" id="CCYD01002939">
    <property type="protein sequence ID" value="CEG48419.1"/>
    <property type="molecule type" value="Genomic_DNA"/>
</dbReference>
<name>A0A0N7L7Z1_PLAHL</name>
<dbReference type="AlphaFoldDB" id="A0A0N7L7Z1"/>
<organism evidence="1 2">
    <name type="scientific">Plasmopara halstedii</name>
    <name type="common">Downy mildew of sunflower</name>
    <dbReference type="NCBI Taxonomy" id="4781"/>
    <lineage>
        <taxon>Eukaryota</taxon>
        <taxon>Sar</taxon>
        <taxon>Stramenopiles</taxon>
        <taxon>Oomycota</taxon>
        <taxon>Peronosporomycetes</taxon>
        <taxon>Peronosporales</taxon>
        <taxon>Peronosporaceae</taxon>
        <taxon>Plasmopara</taxon>
    </lineage>
</organism>
<proteinExistence type="predicted"/>
<reference evidence="2" key="1">
    <citation type="submission" date="2014-09" db="EMBL/GenBank/DDBJ databases">
        <authorList>
            <person name="Sharma Rahul"/>
            <person name="Thines Marco"/>
        </authorList>
    </citation>
    <scope>NUCLEOTIDE SEQUENCE [LARGE SCALE GENOMIC DNA]</scope>
</reference>
<dbReference type="RefSeq" id="XP_024584788.1">
    <property type="nucleotide sequence ID" value="XM_024719495.1"/>
</dbReference>
<protein>
    <submittedName>
        <fullName evidence="1">Uncharacterized protein</fullName>
    </submittedName>
</protein>
<accession>A0A0N7L7Z1</accession>
<evidence type="ECO:0000313" key="1">
    <source>
        <dbReference type="EMBL" id="CEG48419.1"/>
    </source>
</evidence>
<dbReference type="GeneID" id="36401298"/>
<sequence>MTAGPLQQLPPSKRVFQQHLFREGQLEYGCGGSMSASQAMNFVHTKEERMQSSCCREISKR</sequence>
<keyword evidence="2" id="KW-1185">Reference proteome</keyword>
<evidence type="ECO:0000313" key="2">
    <source>
        <dbReference type="Proteomes" id="UP000054928"/>
    </source>
</evidence>